<dbReference type="Gene3D" id="3.40.960.10">
    <property type="entry name" value="VSR Endonuclease"/>
    <property type="match status" value="1"/>
</dbReference>
<protein>
    <recommendedName>
        <fullName evidence="1">DUF559 domain-containing protein</fullName>
    </recommendedName>
</protein>
<dbReference type="PANTHER" id="PTHR38590">
    <property type="entry name" value="BLL0828 PROTEIN"/>
    <property type="match status" value="1"/>
</dbReference>
<evidence type="ECO:0000313" key="3">
    <source>
        <dbReference type="Proteomes" id="UP000031057"/>
    </source>
</evidence>
<organism evidence="2 3">
    <name type="scientific">Novosphingobium malaysiense</name>
    <dbReference type="NCBI Taxonomy" id="1348853"/>
    <lineage>
        <taxon>Bacteria</taxon>
        <taxon>Pseudomonadati</taxon>
        <taxon>Pseudomonadota</taxon>
        <taxon>Alphaproteobacteria</taxon>
        <taxon>Sphingomonadales</taxon>
        <taxon>Sphingomonadaceae</taxon>
        <taxon>Novosphingobium</taxon>
    </lineage>
</organism>
<name>A0A0B1ZKK3_9SPHN</name>
<evidence type="ECO:0000313" key="2">
    <source>
        <dbReference type="EMBL" id="KHK89696.1"/>
    </source>
</evidence>
<dbReference type="CDD" id="cd01038">
    <property type="entry name" value="Endonuclease_DUF559"/>
    <property type="match status" value="1"/>
</dbReference>
<keyword evidence="3" id="KW-1185">Reference proteome</keyword>
<reference evidence="2 3" key="1">
    <citation type="submission" date="2014-10" db="EMBL/GenBank/DDBJ databases">
        <title>Genome sequence of Novosphingobium malaysiense MUSC 273(T).</title>
        <authorList>
            <person name="Lee L.-H."/>
        </authorList>
    </citation>
    <scope>NUCLEOTIDE SEQUENCE [LARGE SCALE GENOMIC DNA]</scope>
    <source>
        <strain evidence="2 3">MUSC 273</strain>
    </source>
</reference>
<dbReference type="EMBL" id="JTDI01000007">
    <property type="protein sequence ID" value="KHK89696.1"/>
    <property type="molecule type" value="Genomic_DNA"/>
</dbReference>
<proteinExistence type="predicted"/>
<feature type="domain" description="DUF559" evidence="1">
    <location>
        <begin position="2"/>
        <end position="105"/>
    </location>
</feature>
<sequence length="130" mass="14414">MDRARKLRSEMSLPEGLLWRALRKHPDGLKFRRQHPSGAYILDFYCADARLAIEVDGMVHGMGDNPDRDDARDRWFASAGIATLRIPASAILDDLEAALALIVAEARARLPLHHPAMPGGPPPRDKLGEE</sequence>
<gene>
    <name evidence="2" type="ORF">LK12_20340</name>
</gene>
<accession>A0A0B1ZKK3</accession>
<dbReference type="STRING" id="1348853.LK12_20340"/>
<dbReference type="AlphaFoldDB" id="A0A0B1ZKK3"/>
<dbReference type="InterPro" id="IPR047216">
    <property type="entry name" value="Endonuclease_DUF559_bact"/>
</dbReference>
<evidence type="ECO:0000259" key="1">
    <source>
        <dbReference type="Pfam" id="PF04480"/>
    </source>
</evidence>
<dbReference type="Proteomes" id="UP000031057">
    <property type="component" value="Unassembled WGS sequence"/>
</dbReference>
<dbReference type="PANTHER" id="PTHR38590:SF1">
    <property type="entry name" value="BLL0828 PROTEIN"/>
    <property type="match status" value="1"/>
</dbReference>
<comment type="caution">
    <text evidence="2">The sequence shown here is derived from an EMBL/GenBank/DDBJ whole genome shotgun (WGS) entry which is preliminary data.</text>
</comment>
<dbReference type="Pfam" id="PF04480">
    <property type="entry name" value="DUF559"/>
    <property type="match status" value="1"/>
</dbReference>
<dbReference type="InterPro" id="IPR007569">
    <property type="entry name" value="DUF559"/>
</dbReference>
<dbReference type="SUPFAM" id="SSF52980">
    <property type="entry name" value="Restriction endonuclease-like"/>
    <property type="match status" value="1"/>
</dbReference>
<dbReference type="InterPro" id="IPR011335">
    <property type="entry name" value="Restrct_endonuc-II-like"/>
</dbReference>